<proteinExistence type="predicted"/>
<reference evidence="1 2" key="1">
    <citation type="journal article" date="2018" name="Mol. Biol. Evol.">
        <title>Broad Genomic Sampling Reveals a Smut Pathogenic Ancestry of the Fungal Clade Ustilaginomycotina.</title>
        <authorList>
            <person name="Kijpornyongpan T."/>
            <person name="Mondo S.J."/>
            <person name="Barry K."/>
            <person name="Sandor L."/>
            <person name="Lee J."/>
            <person name="Lipzen A."/>
            <person name="Pangilinan J."/>
            <person name="LaButti K."/>
            <person name="Hainaut M."/>
            <person name="Henrissat B."/>
            <person name="Grigoriev I.V."/>
            <person name="Spatafora J.W."/>
            <person name="Aime M.C."/>
        </authorList>
    </citation>
    <scope>NUCLEOTIDE SEQUENCE [LARGE SCALE GENOMIC DNA]</scope>
    <source>
        <strain evidence="1 2">SA 807</strain>
    </source>
</reference>
<name>A0ACD0P3Q6_9BASI</name>
<evidence type="ECO:0000313" key="2">
    <source>
        <dbReference type="Proteomes" id="UP000245626"/>
    </source>
</evidence>
<keyword evidence="2" id="KW-1185">Reference proteome</keyword>
<sequence>MAADQSTPSSSRINFRSSLPAPSSVARKSLLPKSMNQGPPSPSSPATQAKQSLAEAIANNDPARYRSDSASPTTSSQSSRLSAAAAAAAILPPKSNLAARKSLSGLKPRSETPTNPISRVQSHQLSPTTTSHTRRSSNNTSVDDSAGSPSSTSAATRQSSPGTGVDVSRAKSPLMVNRGGPSGISTPSRFQTPKRFSDVSMKTIPVPPIPGGTNYTTSTIASKARQMEPITSRRGRELEIGDHVRMEGTELTGVLRHLGPVQFKPGYYAGLELTGDSVGKGKNDGSVGG</sequence>
<organism evidence="1 2">
    <name type="scientific">Violaceomyces palustris</name>
    <dbReference type="NCBI Taxonomy" id="1673888"/>
    <lineage>
        <taxon>Eukaryota</taxon>
        <taxon>Fungi</taxon>
        <taxon>Dikarya</taxon>
        <taxon>Basidiomycota</taxon>
        <taxon>Ustilaginomycotina</taxon>
        <taxon>Ustilaginomycetes</taxon>
        <taxon>Violaceomycetales</taxon>
        <taxon>Violaceomycetaceae</taxon>
        <taxon>Violaceomyces</taxon>
    </lineage>
</organism>
<dbReference type="EMBL" id="KZ819761">
    <property type="protein sequence ID" value="PWN52730.1"/>
    <property type="molecule type" value="Genomic_DNA"/>
</dbReference>
<accession>A0ACD0P3Q6</accession>
<evidence type="ECO:0000313" key="1">
    <source>
        <dbReference type="EMBL" id="PWN52730.1"/>
    </source>
</evidence>
<dbReference type="Proteomes" id="UP000245626">
    <property type="component" value="Unassembled WGS sequence"/>
</dbReference>
<gene>
    <name evidence="1" type="ORF">IE53DRAFT_366962</name>
</gene>
<protein>
    <submittedName>
        <fullName evidence="1">Uncharacterized protein</fullName>
    </submittedName>
</protein>